<sequence>MSSYTKRVRDNILPLSVGGTLPEAFEEWSFTERTIDHGQPTETCQLCEQEDLRYHFQIQNNLTKHILWVGSQCILKFGLSVFEDGRRLSIGEAKKKLDRLTQKMRLESCIGALETLAQAEENKILSNALSYYKSKKYLSPKFAFVVLWRLQSHHIDHSPSFFKINLKKKKYQEDLRTMKLSHVHIIWPALSTSQRDMAMRMGHTSPPCVI</sequence>
<proteinExistence type="predicted"/>
<keyword evidence="2" id="KW-1185">Reference proteome</keyword>
<evidence type="ECO:0000313" key="1">
    <source>
        <dbReference type="EMBL" id="MEO9385204.1"/>
    </source>
</evidence>
<comment type="caution">
    <text evidence="1">The sequence shown here is derived from an EMBL/GenBank/DDBJ whole genome shotgun (WGS) entry which is preliminary data.</text>
</comment>
<organism evidence="1 2">
    <name type="scientific">Chromobacterium phragmitis</name>
    <dbReference type="NCBI Taxonomy" id="2202141"/>
    <lineage>
        <taxon>Bacteria</taxon>
        <taxon>Pseudomonadati</taxon>
        <taxon>Pseudomonadota</taxon>
        <taxon>Betaproteobacteria</taxon>
        <taxon>Neisseriales</taxon>
        <taxon>Chromobacteriaceae</taxon>
        <taxon>Chromobacterium</taxon>
    </lineage>
</organism>
<dbReference type="RefSeq" id="WP_347949915.1">
    <property type="nucleotide sequence ID" value="NZ_CP158160.1"/>
</dbReference>
<dbReference type="Proteomes" id="UP001462502">
    <property type="component" value="Unassembled WGS sequence"/>
</dbReference>
<gene>
    <name evidence="1" type="ORF">ABI908_13995</name>
</gene>
<name>A0ABV0IV98_9NEIS</name>
<dbReference type="EMBL" id="JBDXMI010000001">
    <property type="protein sequence ID" value="MEO9385204.1"/>
    <property type="molecule type" value="Genomic_DNA"/>
</dbReference>
<evidence type="ECO:0000313" key="2">
    <source>
        <dbReference type="Proteomes" id="UP001462502"/>
    </source>
</evidence>
<protein>
    <submittedName>
        <fullName evidence="1">Uncharacterized protein</fullName>
    </submittedName>
</protein>
<reference evidence="1 2" key="1">
    <citation type="submission" date="2024-05" db="EMBL/GenBank/DDBJ databases">
        <authorList>
            <person name="De Oliveira J.P."/>
            <person name="Noriler S.A."/>
            <person name="De Oliveira A.G."/>
            <person name="Sipoli D.S."/>
        </authorList>
    </citation>
    <scope>NUCLEOTIDE SEQUENCE [LARGE SCALE GENOMIC DNA]</scope>
    <source>
        <strain evidence="1 2">LABIM192</strain>
    </source>
</reference>
<accession>A0ABV0IV98</accession>